<keyword evidence="2" id="KW-1185">Reference proteome</keyword>
<dbReference type="OrthoDB" id="826370at2"/>
<dbReference type="RefSeq" id="WP_010852461.1">
    <property type="nucleotide sequence ID" value="NZ_AQHR01000011.1"/>
</dbReference>
<comment type="caution">
    <text evidence="1">The sequence shown here is derived from an EMBL/GenBank/DDBJ whole genome shotgun (WGS) entry which is preliminary data.</text>
</comment>
<accession>R7ZYN6</accession>
<reference evidence="1 2" key="1">
    <citation type="submission" date="2013-02" db="EMBL/GenBank/DDBJ databases">
        <title>A novel strain isolated from Lonar lake, Maharashtra, India.</title>
        <authorList>
            <person name="Singh A."/>
        </authorList>
    </citation>
    <scope>NUCLEOTIDE SEQUENCE [LARGE SCALE GENOMIC DNA]</scope>
    <source>
        <strain evidence="1 2">AK24</strain>
    </source>
</reference>
<proteinExistence type="predicted"/>
<dbReference type="Proteomes" id="UP000013909">
    <property type="component" value="Unassembled WGS sequence"/>
</dbReference>
<sequence>MTQVTTYRRIIEVFRLYGINLAGKRKFDHFYRDLKMDQVFVNGLVFDLELATQRQLNDEEVIRLEAPAQVIRKLVEAA</sequence>
<dbReference type="AlphaFoldDB" id="R7ZYN6"/>
<dbReference type="STRING" id="1232681.ADIS_0309"/>
<evidence type="ECO:0000313" key="1">
    <source>
        <dbReference type="EMBL" id="EON79200.1"/>
    </source>
</evidence>
<evidence type="ECO:0008006" key="3">
    <source>
        <dbReference type="Google" id="ProtNLM"/>
    </source>
</evidence>
<evidence type="ECO:0000313" key="2">
    <source>
        <dbReference type="Proteomes" id="UP000013909"/>
    </source>
</evidence>
<name>R7ZYN6_9BACT</name>
<organism evidence="1 2">
    <name type="scientific">Lunatimonas lonarensis</name>
    <dbReference type="NCBI Taxonomy" id="1232681"/>
    <lineage>
        <taxon>Bacteria</taxon>
        <taxon>Pseudomonadati</taxon>
        <taxon>Bacteroidota</taxon>
        <taxon>Cytophagia</taxon>
        <taxon>Cytophagales</taxon>
        <taxon>Cyclobacteriaceae</taxon>
    </lineage>
</organism>
<dbReference type="EMBL" id="AQHR01000011">
    <property type="protein sequence ID" value="EON79200.1"/>
    <property type="molecule type" value="Genomic_DNA"/>
</dbReference>
<protein>
    <recommendedName>
        <fullName evidence="3">Acyl carrier protein</fullName>
    </recommendedName>
</protein>
<gene>
    <name evidence="1" type="ORF">ADIS_0309</name>
</gene>